<dbReference type="RefSeq" id="WP_125135649.1">
    <property type="nucleotide sequence ID" value="NZ_LR130778.1"/>
</dbReference>
<dbReference type="PANTHER" id="PTHR43713">
    <property type="entry name" value="GLUTAMATE-1-SEMIALDEHYDE 2,1-AMINOMUTASE"/>
    <property type="match status" value="1"/>
</dbReference>
<dbReference type="Gene3D" id="3.90.1150.10">
    <property type="entry name" value="Aspartate Aminotransferase, domain 1"/>
    <property type="match status" value="1"/>
</dbReference>
<comment type="catalytic activity">
    <reaction evidence="1 8">
        <text>(S)-4-amino-5-oxopentanoate = 5-aminolevulinate</text>
        <dbReference type="Rhea" id="RHEA:14265"/>
        <dbReference type="ChEBI" id="CHEBI:57501"/>
        <dbReference type="ChEBI" id="CHEBI:356416"/>
        <dbReference type="EC" id="5.4.3.8"/>
    </reaction>
</comment>
<protein>
    <recommendedName>
        <fullName evidence="8">Glutamate-1-semialdehyde 2,1-aminomutase</fullName>
        <shortName evidence="8">GSA</shortName>
        <ecNumber evidence="8">5.4.3.8</ecNumber>
    </recommendedName>
    <alternativeName>
        <fullName evidence="8">Glutamate-1-semialdehyde aminotransferase</fullName>
        <shortName evidence="8">GSA-AT</shortName>
    </alternativeName>
</protein>
<evidence type="ECO:0000256" key="5">
    <source>
        <dbReference type="ARBA" id="ARBA00022898"/>
    </source>
</evidence>
<evidence type="ECO:0000313" key="10">
    <source>
        <dbReference type="Proteomes" id="UP000279029"/>
    </source>
</evidence>
<comment type="similarity">
    <text evidence="4 8">Belongs to the class-III pyridoxal-phosphate-dependent aminotransferase family. HemL subfamily.</text>
</comment>
<evidence type="ECO:0000256" key="2">
    <source>
        <dbReference type="ARBA" id="ARBA00001933"/>
    </source>
</evidence>
<accession>A0A3P7RZF6</accession>
<evidence type="ECO:0000256" key="6">
    <source>
        <dbReference type="ARBA" id="ARBA00023235"/>
    </source>
</evidence>
<dbReference type="AlphaFoldDB" id="A0A3P7RZF6"/>
<dbReference type="NCBIfam" id="NF000818">
    <property type="entry name" value="PRK00062.1"/>
    <property type="match status" value="1"/>
</dbReference>
<dbReference type="EMBL" id="LR130778">
    <property type="protein sequence ID" value="VDN46079.1"/>
    <property type="molecule type" value="Genomic_DNA"/>
</dbReference>
<dbReference type="NCBIfam" id="TIGR00713">
    <property type="entry name" value="hemL"/>
    <property type="match status" value="1"/>
</dbReference>
<comment type="cofactor">
    <cofactor evidence="2 8">
        <name>pyridoxal 5'-phosphate</name>
        <dbReference type="ChEBI" id="CHEBI:597326"/>
    </cofactor>
</comment>
<dbReference type="KEGG" id="cbar:PATL70BA_0235"/>
<dbReference type="InterPro" id="IPR015421">
    <property type="entry name" value="PyrdxlP-dep_Trfase_major"/>
</dbReference>
<sequence length="425" mass="45830">MKNKELFEAAKKVMPGGVNSPVRSFGSVDTPPIFAKKAIGAQVWDVEDKAYIDFIGGFGPHILGHANPVVLEGVAGVLSEGISFGLSTAIEVEMAQTINRLMPSMEMVRMVNSGTEATMSAIRLARGYTKRDKILKFEGCYHGHSDGLLIKSGSGGLSFNVPTSAGVLDALVEHTLVGQINDIEGLEALWARHGHELAGVIVEPVAANMGIVPLDQAFLKRLRDLTMSTKTVLIFDEVITGFRLGLGGAQGYYNIQPDLTCLGKIIGGGMPVGAYGGRADIMAHISPLGDVYQAGTLSGNRVAMAMGLNTINYLEKHPEIYRQLEEKAVFLETAMIDNLKAAGIQGQVNRVGSLLSLFFTKEPVTDYHSVMKSDTEVFGRYFASMLEAGILLAPSTFEAMFLSMAHDDEVLKTFIDIQKEVLKSL</sequence>
<comment type="pathway">
    <text evidence="3">Porphyrin-containing compound metabolism; protoporphyrin-IX biosynthesis; 5-aminolevulinate from L-glutamyl-tRNA(Glu): step 2/2.</text>
</comment>
<evidence type="ECO:0000256" key="3">
    <source>
        <dbReference type="ARBA" id="ARBA00004819"/>
    </source>
</evidence>
<dbReference type="HAMAP" id="MF_00375">
    <property type="entry name" value="HemL_aminotrans_3"/>
    <property type="match status" value="1"/>
</dbReference>
<reference evidence="9 10" key="1">
    <citation type="submission" date="2018-09" db="EMBL/GenBank/DDBJ databases">
        <authorList>
            <person name="Postec A."/>
        </authorList>
    </citation>
    <scope>NUCLEOTIDE SEQUENCE [LARGE SCALE GENOMIC DNA]</scope>
    <source>
        <strain evidence="9">70B-A</strain>
    </source>
</reference>
<dbReference type="InterPro" id="IPR004639">
    <property type="entry name" value="4pyrrol_synth_GluAld_NH2Trfase"/>
</dbReference>
<evidence type="ECO:0000256" key="4">
    <source>
        <dbReference type="ARBA" id="ARBA00008981"/>
    </source>
</evidence>
<dbReference type="Gene3D" id="3.40.640.10">
    <property type="entry name" value="Type I PLP-dependent aspartate aminotransferase-like (Major domain)"/>
    <property type="match status" value="1"/>
</dbReference>
<dbReference type="OrthoDB" id="9807885at2"/>
<keyword evidence="5 8" id="KW-0663">Pyridoxal phosphate</keyword>
<evidence type="ECO:0000256" key="8">
    <source>
        <dbReference type="HAMAP-Rule" id="MF_00375"/>
    </source>
</evidence>
<dbReference type="GO" id="GO:0005737">
    <property type="term" value="C:cytoplasm"/>
    <property type="evidence" value="ECO:0007669"/>
    <property type="project" value="UniProtKB-SubCell"/>
</dbReference>
<feature type="modified residue" description="N6-(pyridoxal phosphate)lysine" evidence="8">
    <location>
        <position position="264"/>
    </location>
</feature>
<proteinExistence type="inferred from homology"/>
<keyword evidence="7 8" id="KW-0627">Porphyrin biosynthesis</keyword>
<dbReference type="UniPathway" id="UPA00251">
    <property type="reaction ID" value="UER00317"/>
</dbReference>
<dbReference type="GO" id="GO:0042286">
    <property type="term" value="F:glutamate-1-semialdehyde 2,1-aminomutase activity"/>
    <property type="evidence" value="ECO:0007669"/>
    <property type="project" value="UniProtKB-UniRule"/>
</dbReference>
<dbReference type="GO" id="GO:0008483">
    <property type="term" value="F:transaminase activity"/>
    <property type="evidence" value="ECO:0007669"/>
    <property type="project" value="InterPro"/>
</dbReference>
<dbReference type="FunFam" id="3.40.640.10:FF:000021">
    <property type="entry name" value="Glutamate-1-semialdehyde 2,1-aminomutase"/>
    <property type="match status" value="1"/>
</dbReference>
<keyword evidence="10" id="KW-1185">Reference proteome</keyword>
<dbReference type="InterPro" id="IPR005814">
    <property type="entry name" value="Aminotrans_3"/>
</dbReference>
<evidence type="ECO:0000313" key="9">
    <source>
        <dbReference type="EMBL" id="VDN46079.1"/>
    </source>
</evidence>
<dbReference type="CDD" id="cd00610">
    <property type="entry name" value="OAT_like"/>
    <property type="match status" value="1"/>
</dbReference>
<dbReference type="InterPro" id="IPR015422">
    <property type="entry name" value="PyrdxlP-dep_Trfase_small"/>
</dbReference>
<dbReference type="InterPro" id="IPR049704">
    <property type="entry name" value="Aminotrans_3_PPA_site"/>
</dbReference>
<dbReference type="SUPFAM" id="SSF53383">
    <property type="entry name" value="PLP-dependent transferases"/>
    <property type="match status" value="1"/>
</dbReference>
<evidence type="ECO:0000256" key="7">
    <source>
        <dbReference type="ARBA" id="ARBA00023244"/>
    </source>
</evidence>
<keyword evidence="6 8" id="KW-0413">Isomerase</keyword>
<gene>
    <name evidence="8 9" type="primary">hemL</name>
    <name evidence="9" type="ORF">PATL70BA_0235</name>
</gene>
<dbReference type="GO" id="GO:0006782">
    <property type="term" value="P:protoporphyrinogen IX biosynthetic process"/>
    <property type="evidence" value="ECO:0007669"/>
    <property type="project" value="UniProtKB-UniRule"/>
</dbReference>
<dbReference type="GO" id="GO:0030170">
    <property type="term" value="F:pyridoxal phosphate binding"/>
    <property type="evidence" value="ECO:0007669"/>
    <property type="project" value="InterPro"/>
</dbReference>
<dbReference type="EC" id="5.4.3.8" evidence="8"/>
<name>A0A3P7RZF6_9FIRM</name>
<comment type="subcellular location">
    <subcellularLocation>
        <location evidence="8">Cytoplasm</location>
    </subcellularLocation>
</comment>
<dbReference type="Pfam" id="PF00202">
    <property type="entry name" value="Aminotran_3"/>
    <property type="match status" value="1"/>
</dbReference>
<organism evidence="9 10">
    <name type="scientific">Petrocella atlantisensis</name>
    <dbReference type="NCBI Taxonomy" id="2173034"/>
    <lineage>
        <taxon>Bacteria</taxon>
        <taxon>Bacillati</taxon>
        <taxon>Bacillota</taxon>
        <taxon>Clostridia</taxon>
        <taxon>Lachnospirales</taxon>
        <taxon>Vallitaleaceae</taxon>
        <taxon>Petrocella</taxon>
    </lineage>
</organism>
<dbReference type="PANTHER" id="PTHR43713:SF3">
    <property type="entry name" value="GLUTAMATE-1-SEMIALDEHYDE 2,1-AMINOMUTASE 1, CHLOROPLASTIC-RELATED"/>
    <property type="match status" value="1"/>
</dbReference>
<dbReference type="InterPro" id="IPR015424">
    <property type="entry name" value="PyrdxlP-dep_Trfase"/>
</dbReference>
<dbReference type="PROSITE" id="PS00600">
    <property type="entry name" value="AA_TRANSFER_CLASS_3"/>
    <property type="match status" value="1"/>
</dbReference>
<comment type="subunit">
    <text evidence="8">Homodimer.</text>
</comment>
<dbReference type="Proteomes" id="UP000279029">
    <property type="component" value="Chromosome"/>
</dbReference>
<evidence type="ECO:0000256" key="1">
    <source>
        <dbReference type="ARBA" id="ARBA00001579"/>
    </source>
</evidence>
<keyword evidence="8" id="KW-0963">Cytoplasm</keyword>